<name>A0A4R2KQN4_9FIRM</name>
<dbReference type="SMART" id="SM00530">
    <property type="entry name" value="HTH_XRE"/>
    <property type="match status" value="1"/>
</dbReference>
<dbReference type="CDD" id="cd00093">
    <property type="entry name" value="HTH_XRE"/>
    <property type="match status" value="1"/>
</dbReference>
<accession>A0A4R2KQN4</accession>
<dbReference type="Proteomes" id="UP000294919">
    <property type="component" value="Unassembled WGS sequence"/>
</dbReference>
<dbReference type="AlphaFoldDB" id="A0A4R2KQN4"/>
<proteinExistence type="predicted"/>
<evidence type="ECO:0000256" key="1">
    <source>
        <dbReference type="ARBA" id="ARBA00023125"/>
    </source>
</evidence>
<dbReference type="PANTHER" id="PTHR46558:SF11">
    <property type="entry name" value="HTH-TYPE TRANSCRIPTIONAL REGULATOR XRE"/>
    <property type="match status" value="1"/>
</dbReference>
<keyword evidence="2" id="KW-0812">Transmembrane</keyword>
<evidence type="ECO:0000313" key="4">
    <source>
        <dbReference type="EMBL" id="TCO68915.1"/>
    </source>
</evidence>
<feature type="transmembrane region" description="Helical" evidence="2">
    <location>
        <begin position="124"/>
        <end position="142"/>
    </location>
</feature>
<gene>
    <name evidence="4" type="ORF">EV214_1377</name>
</gene>
<dbReference type="OrthoDB" id="9813152at2"/>
<dbReference type="SUPFAM" id="SSF47413">
    <property type="entry name" value="lambda repressor-like DNA-binding domains"/>
    <property type="match status" value="1"/>
</dbReference>
<feature type="domain" description="HTH cro/C1-type" evidence="3">
    <location>
        <begin position="10"/>
        <end position="64"/>
    </location>
</feature>
<sequence length="154" mass="17432">MNQEKIGGFIAEVRKEKEMTQAELGARLGVTNKTISRWENGNYMPDISLMQSLCEELEISINEFLSGERISDEDFRKKADSNIISSLNREKLIRREKRASDFFGGAGTGILLSALYSPDSIRRTVVSVIGIAMICIGWYCRAKLDRYIIDKSEN</sequence>
<organism evidence="4 5">
    <name type="scientific">Marinisporobacter balticus</name>
    <dbReference type="NCBI Taxonomy" id="2018667"/>
    <lineage>
        <taxon>Bacteria</taxon>
        <taxon>Bacillati</taxon>
        <taxon>Bacillota</taxon>
        <taxon>Clostridia</taxon>
        <taxon>Peptostreptococcales</taxon>
        <taxon>Thermotaleaceae</taxon>
        <taxon>Marinisporobacter</taxon>
    </lineage>
</organism>
<dbReference type="EMBL" id="SLWV01000037">
    <property type="protein sequence ID" value="TCO68915.1"/>
    <property type="molecule type" value="Genomic_DNA"/>
</dbReference>
<dbReference type="RefSeq" id="WP_132247904.1">
    <property type="nucleotide sequence ID" value="NZ_SLWV01000037.1"/>
</dbReference>
<dbReference type="InterPro" id="IPR010982">
    <property type="entry name" value="Lambda_DNA-bd_dom_sf"/>
</dbReference>
<dbReference type="Gene3D" id="1.10.260.40">
    <property type="entry name" value="lambda repressor-like DNA-binding domains"/>
    <property type="match status" value="1"/>
</dbReference>
<comment type="caution">
    <text evidence="4">The sequence shown here is derived from an EMBL/GenBank/DDBJ whole genome shotgun (WGS) entry which is preliminary data.</text>
</comment>
<dbReference type="PANTHER" id="PTHR46558">
    <property type="entry name" value="TRACRIPTIONAL REGULATORY PROTEIN-RELATED-RELATED"/>
    <property type="match status" value="1"/>
</dbReference>
<dbReference type="GO" id="GO:0003677">
    <property type="term" value="F:DNA binding"/>
    <property type="evidence" value="ECO:0007669"/>
    <property type="project" value="UniProtKB-KW"/>
</dbReference>
<dbReference type="PROSITE" id="PS50943">
    <property type="entry name" value="HTH_CROC1"/>
    <property type="match status" value="1"/>
</dbReference>
<protein>
    <submittedName>
        <fullName evidence="4">DNA-binding XRE family transcriptional regulator</fullName>
    </submittedName>
</protein>
<dbReference type="Pfam" id="PF01381">
    <property type="entry name" value="HTH_3"/>
    <property type="match status" value="1"/>
</dbReference>
<evidence type="ECO:0000259" key="3">
    <source>
        <dbReference type="PROSITE" id="PS50943"/>
    </source>
</evidence>
<reference evidence="4 5" key="1">
    <citation type="submission" date="2019-03" db="EMBL/GenBank/DDBJ databases">
        <title>Genomic Encyclopedia of Type Strains, Phase IV (KMG-IV): sequencing the most valuable type-strain genomes for metagenomic binning, comparative biology and taxonomic classification.</title>
        <authorList>
            <person name="Goeker M."/>
        </authorList>
    </citation>
    <scope>NUCLEOTIDE SEQUENCE [LARGE SCALE GENOMIC DNA]</scope>
    <source>
        <strain evidence="4 5">DSM 102940</strain>
    </source>
</reference>
<feature type="transmembrane region" description="Helical" evidence="2">
    <location>
        <begin position="99"/>
        <end position="118"/>
    </location>
</feature>
<keyword evidence="5" id="KW-1185">Reference proteome</keyword>
<keyword evidence="1 4" id="KW-0238">DNA-binding</keyword>
<dbReference type="InterPro" id="IPR001387">
    <property type="entry name" value="Cro/C1-type_HTH"/>
</dbReference>
<keyword evidence="2" id="KW-0472">Membrane</keyword>
<evidence type="ECO:0000313" key="5">
    <source>
        <dbReference type="Proteomes" id="UP000294919"/>
    </source>
</evidence>
<keyword evidence="2" id="KW-1133">Transmembrane helix</keyword>
<evidence type="ECO:0000256" key="2">
    <source>
        <dbReference type="SAM" id="Phobius"/>
    </source>
</evidence>